<proteinExistence type="predicted"/>
<dbReference type="Proteomes" id="UP000716291">
    <property type="component" value="Unassembled WGS sequence"/>
</dbReference>
<accession>A0A9P7BP34</accession>
<keyword evidence="1" id="KW-1133">Transmembrane helix</keyword>
<dbReference type="AlphaFoldDB" id="A0A9P7BP34"/>
<evidence type="ECO:0000313" key="2">
    <source>
        <dbReference type="EMBL" id="KAG1303874.1"/>
    </source>
</evidence>
<comment type="caution">
    <text evidence="2">The sequence shown here is derived from an EMBL/GenBank/DDBJ whole genome shotgun (WGS) entry which is preliminary data.</text>
</comment>
<keyword evidence="1" id="KW-0472">Membrane</keyword>
<gene>
    <name evidence="2" type="ORF">G6F64_009692</name>
</gene>
<reference evidence="2" key="1">
    <citation type="journal article" date="2020" name="Microb. Genom.">
        <title>Genetic diversity of clinical and environmental Mucorales isolates obtained from an investigation of mucormycosis cases among solid organ transplant recipients.</title>
        <authorList>
            <person name="Nguyen M.H."/>
            <person name="Kaul D."/>
            <person name="Muto C."/>
            <person name="Cheng S.J."/>
            <person name="Richter R.A."/>
            <person name="Bruno V.M."/>
            <person name="Liu G."/>
            <person name="Beyhan S."/>
            <person name="Sundermann A.J."/>
            <person name="Mounaud S."/>
            <person name="Pasculle A.W."/>
            <person name="Nierman W.C."/>
            <person name="Driscoll E."/>
            <person name="Cumbie R."/>
            <person name="Clancy C.J."/>
            <person name="Dupont C.L."/>
        </authorList>
    </citation>
    <scope>NUCLEOTIDE SEQUENCE</scope>
    <source>
        <strain evidence="2">GL11</strain>
    </source>
</reference>
<sequence length="558" mass="64045">MAVDIPYKRLQTGNNEIKGSLLVKYKLAKGLTVISLIAIILIAGYSLFHPGTVHSKDEDNLNTSVHDNNIPAFIAQKEQCQLPNEILIEKPTDGSYAPPSPHPSLLQAVGYASRDEYENYCNQYDETQGGFTDEWKYNKDGECGNWQEKYIKLHKKNMNILEKYKNDEFPSDIKVEERPRFISYLCKEVPKDSNRGCGGLADRMGGMISTFFYALLTDRAYLLNWAEMNPLPLEDVWERPHIEWSHDPKEMELLFSDEENPLLGYQKVDLLNRKYKDLTATMFPDGGNTEFKDLWNGTYVEVRSNRGFIIRTFQISQKYKKILNKMGLTKENAFKCITDFLFRPTIGSRRFLNAYKSLFEMESVLSIGIQIRTDDNALANPQYDINGLERWGHFLKCAGDLAKFKRKAHHKRIVFFLVTDSAHLRNEFVSLNVNKDLAKKYLDEDIAESSSMVITGLPIEHIEPEQIAKYIEVENPKEINKARMQPGVNSAYMENWLLGLTQYRVISVQGYGKMASFYSGEDMTSISMPKNGRNNPPICSTESSFTTFNWLSTQWSLG</sequence>
<evidence type="ECO:0000256" key="1">
    <source>
        <dbReference type="SAM" id="Phobius"/>
    </source>
</evidence>
<keyword evidence="3" id="KW-1185">Reference proteome</keyword>
<organism evidence="2 3">
    <name type="scientific">Rhizopus oryzae</name>
    <name type="common">Mucormycosis agent</name>
    <name type="synonym">Rhizopus arrhizus var. delemar</name>
    <dbReference type="NCBI Taxonomy" id="64495"/>
    <lineage>
        <taxon>Eukaryota</taxon>
        <taxon>Fungi</taxon>
        <taxon>Fungi incertae sedis</taxon>
        <taxon>Mucoromycota</taxon>
        <taxon>Mucoromycotina</taxon>
        <taxon>Mucoromycetes</taxon>
        <taxon>Mucorales</taxon>
        <taxon>Mucorineae</taxon>
        <taxon>Rhizopodaceae</taxon>
        <taxon>Rhizopus</taxon>
    </lineage>
</organism>
<dbReference type="EMBL" id="JAANQT010001821">
    <property type="protein sequence ID" value="KAG1303874.1"/>
    <property type="molecule type" value="Genomic_DNA"/>
</dbReference>
<feature type="transmembrane region" description="Helical" evidence="1">
    <location>
        <begin position="27"/>
        <end position="48"/>
    </location>
</feature>
<protein>
    <submittedName>
        <fullName evidence="2">Uncharacterized protein</fullName>
    </submittedName>
</protein>
<name>A0A9P7BP34_RHIOR</name>
<keyword evidence="1" id="KW-0812">Transmembrane</keyword>
<evidence type="ECO:0000313" key="3">
    <source>
        <dbReference type="Proteomes" id="UP000716291"/>
    </source>
</evidence>